<comment type="caution">
    <text evidence="2">The sequence shown here is derived from an EMBL/GenBank/DDBJ whole genome shotgun (WGS) entry which is preliminary data.</text>
</comment>
<accession>A0ABW1YCJ6</accession>
<feature type="chain" id="PRO_5045614580" description="Lipoprotein" evidence="1">
    <location>
        <begin position="19"/>
        <end position="185"/>
    </location>
</feature>
<keyword evidence="3" id="KW-1185">Reference proteome</keyword>
<evidence type="ECO:0000313" key="2">
    <source>
        <dbReference type="EMBL" id="MFC6592061.1"/>
    </source>
</evidence>
<dbReference type="RefSeq" id="WP_380083076.1">
    <property type="nucleotide sequence ID" value="NZ_JBHSWD010000001.1"/>
</dbReference>
<organism evidence="2 3">
    <name type="scientific">Deinococcus lacus</name>
    <dbReference type="NCBI Taxonomy" id="392561"/>
    <lineage>
        <taxon>Bacteria</taxon>
        <taxon>Thermotogati</taxon>
        <taxon>Deinococcota</taxon>
        <taxon>Deinococci</taxon>
        <taxon>Deinococcales</taxon>
        <taxon>Deinococcaceae</taxon>
        <taxon>Deinococcus</taxon>
    </lineage>
</organism>
<reference evidence="3" key="1">
    <citation type="journal article" date="2019" name="Int. J. Syst. Evol. Microbiol.">
        <title>The Global Catalogue of Microorganisms (GCM) 10K type strain sequencing project: providing services to taxonomists for standard genome sequencing and annotation.</title>
        <authorList>
            <consortium name="The Broad Institute Genomics Platform"/>
            <consortium name="The Broad Institute Genome Sequencing Center for Infectious Disease"/>
            <person name="Wu L."/>
            <person name="Ma J."/>
        </authorList>
    </citation>
    <scope>NUCLEOTIDE SEQUENCE [LARGE SCALE GENOMIC DNA]</scope>
    <source>
        <strain evidence="3">CGMCC 1.15772</strain>
    </source>
</reference>
<protein>
    <recommendedName>
        <fullName evidence="4">Lipoprotein</fullName>
    </recommendedName>
</protein>
<feature type="signal peptide" evidence="1">
    <location>
        <begin position="1"/>
        <end position="18"/>
    </location>
</feature>
<evidence type="ECO:0000256" key="1">
    <source>
        <dbReference type="SAM" id="SignalP"/>
    </source>
</evidence>
<dbReference type="EMBL" id="JBHSWD010000001">
    <property type="protein sequence ID" value="MFC6592061.1"/>
    <property type="molecule type" value="Genomic_DNA"/>
</dbReference>
<dbReference type="Proteomes" id="UP001596297">
    <property type="component" value="Unassembled WGS sequence"/>
</dbReference>
<evidence type="ECO:0000313" key="3">
    <source>
        <dbReference type="Proteomes" id="UP001596297"/>
    </source>
</evidence>
<gene>
    <name evidence="2" type="ORF">ACFP81_08650</name>
</gene>
<sequence>MKKVMMLVGLALAGVAGAQSWDVEDGKLTFVGCYGKQDGVYCDFSYVLTKKQTASFYWSPERFKVFKQDGTSQKADAMAFVDGKFGGIWGYSSTQEVIANVPLKVTAYFNTPSNISSFRALMFNDVKFDNIPVRPYGSAPAAAPKPTPVAAPIRPFKYSGYSITLTNCQKQVANVACTAVLTPSK</sequence>
<evidence type="ECO:0008006" key="4">
    <source>
        <dbReference type="Google" id="ProtNLM"/>
    </source>
</evidence>
<keyword evidence="1" id="KW-0732">Signal</keyword>
<proteinExistence type="predicted"/>
<name>A0ABW1YCJ6_9DEIO</name>